<comment type="caution">
    <text evidence="3">The sequence shown here is derived from an EMBL/GenBank/DDBJ whole genome shotgun (WGS) entry which is preliminary data.</text>
</comment>
<dbReference type="InterPro" id="IPR001031">
    <property type="entry name" value="Thioesterase"/>
</dbReference>
<dbReference type="PANTHER" id="PTHR11487">
    <property type="entry name" value="THIOESTERASE"/>
    <property type="match status" value="1"/>
</dbReference>
<protein>
    <recommendedName>
        <fullName evidence="2">Thioesterase domain-containing protein</fullName>
    </recommendedName>
</protein>
<keyword evidence="4" id="KW-1185">Reference proteome</keyword>
<proteinExistence type="inferred from homology"/>
<organism evidence="3 4">
    <name type="scientific">Pseudoalteromonas byunsanensis</name>
    <dbReference type="NCBI Taxonomy" id="327939"/>
    <lineage>
        <taxon>Bacteria</taxon>
        <taxon>Pseudomonadati</taxon>
        <taxon>Pseudomonadota</taxon>
        <taxon>Gammaproteobacteria</taxon>
        <taxon>Alteromonadales</taxon>
        <taxon>Pseudoalteromonadaceae</taxon>
        <taxon>Pseudoalteromonas</taxon>
    </lineage>
</organism>
<dbReference type="OrthoDB" id="8480037at2"/>
<feature type="domain" description="Thioesterase" evidence="2">
    <location>
        <begin position="22"/>
        <end position="235"/>
    </location>
</feature>
<reference evidence="3 4" key="1">
    <citation type="submission" date="2016-10" db="EMBL/GenBank/DDBJ databases">
        <title>Pseudoalteromonas amylolytica sp. nov., isolated from the surface seawater.</title>
        <authorList>
            <person name="Wu Y.-H."/>
            <person name="Cheng H."/>
            <person name="Jin X.-B."/>
            <person name="Wang C.-S."/>
            <person name="Xu X.-W."/>
        </authorList>
    </citation>
    <scope>NUCLEOTIDE SEQUENCE [LARGE SCALE GENOMIC DNA]</scope>
    <source>
        <strain evidence="3 4">JCM 12483</strain>
    </source>
</reference>
<evidence type="ECO:0000256" key="1">
    <source>
        <dbReference type="ARBA" id="ARBA00007169"/>
    </source>
</evidence>
<comment type="similarity">
    <text evidence="1">Belongs to the thioesterase family.</text>
</comment>
<dbReference type="Proteomes" id="UP000180253">
    <property type="component" value="Unassembled WGS sequence"/>
</dbReference>
<evidence type="ECO:0000313" key="3">
    <source>
        <dbReference type="EMBL" id="OHU93612.1"/>
    </source>
</evidence>
<dbReference type="RefSeq" id="WP_070993766.1">
    <property type="nucleotide sequence ID" value="NZ_CBCSHD010000006.1"/>
</dbReference>
<dbReference type="STRING" id="327939.BIW53_19950"/>
<dbReference type="Gene3D" id="3.40.50.1820">
    <property type="entry name" value="alpha/beta hydrolase"/>
    <property type="match status" value="1"/>
</dbReference>
<evidence type="ECO:0000259" key="2">
    <source>
        <dbReference type="Pfam" id="PF00975"/>
    </source>
</evidence>
<dbReference type="EMBL" id="MNAN01000037">
    <property type="protein sequence ID" value="OHU93612.1"/>
    <property type="molecule type" value="Genomic_DNA"/>
</dbReference>
<dbReference type="InterPro" id="IPR012223">
    <property type="entry name" value="TEII"/>
</dbReference>
<dbReference type="SUPFAM" id="SSF53474">
    <property type="entry name" value="alpha/beta-Hydrolases"/>
    <property type="match status" value="1"/>
</dbReference>
<dbReference type="GO" id="GO:0008610">
    <property type="term" value="P:lipid biosynthetic process"/>
    <property type="evidence" value="ECO:0007669"/>
    <property type="project" value="TreeGrafter"/>
</dbReference>
<evidence type="ECO:0000313" key="4">
    <source>
        <dbReference type="Proteomes" id="UP000180253"/>
    </source>
</evidence>
<dbReference type="Pfam" id="PF00975">
    <property type="entry name" value="Thioesterase"/>
    <property type="match status" value="1"/>
</dbReference>
<accession>A0A1S1MXH9</accession>
<dbReference type="AlphaFoldDB" id="A0A1S1MXH9"/>
<name>A0A1S1MXH9_9GAMM</name>
<sequence>MSRVSQSPWLFIAKPNPQASLKVVCFPYAGGSVRSFSEWKNTLPEFVELIIVQMPARGPRISEPPAQCMDELTDTLITELKPHLNGDFVFYGHSLGARVAFETQRKMRQRGMAGPCHFVASGSPNPGKDRSHENTHLLDDEAFKAKLKSLNGTPPAVLENEELMTLFMPVLRADFKLANTYRYTGDEQSPCSLSVFAGKDDEITIEEQQDWQKYFSGEYTFTLFEGDHFFIDSINQEVGEAFSKVVKQLCNERTLTSA</sequence>
<dbReference type="PANTHER" id="PTHR11487:SF0">
    <property type="entry name" value="S-ACYL FATTY ACID SYNTHASE THIOESTERASE, MEDIUM CHAIN"/>
    <property type="match status" value="1"/>
</dbReference>
<dbReference type="InterPro" id="IPR029058">
    <property type="entry name" value="AB_hydrolase_fold"/>
</dbReference>
<gene>
    <name evidence="3" type="ORF">BIW53_19950</name>
</gene>